<keyword evidence="4" id="KW-1015">Disulfide bond</keyword>
<dbReference type="InterPro" id="IPR045860">
    <property type="entry name" value="Snake_toxin-like_sf"/>
</dbReference>
<organism evidence="8 9">
    <name type="scientific">Zalophus californianus</name>
    <name type="common">California sealion</name>
    <dbReference type="NCBI Taxonomy" id="9704"/>
    <lineage>
        <taxon>Eukaryota</taxon>
        <taxon>Metazoa</taxon>
        <taxon>Chordata</taxon>
        <taxon>Craniata</taxon>
        <taxon>Vertebrata</taxon>
        <taxon>Euteleostomi</taxon>
        <taxon>Mammalia</taxon>
        <taxon>Eutheria</taxon>
        <taxon>Laurasiatheria</taxon>
        <taxon>Carnivora</taxon>
        <taxon>Caniformia</taxon>
        <taxon>Pinnipedia</taxon>
        <taxon>Otariidae</taxon>
        <taxon>Zalophus</taxon>
    </lineage>
</organism>
<gene>
    <name evidence="9" type="primary">LOC113937332</name>
</gene>
<dbReference type="GeneID" id="113937332"/>
<comment type="subcellular location">
    <subcellularLocation>
        <location evidence="1">Secreted</location>
    </subcellularLocation>
</comment>
<evidence type="ECO:0000256" key="2">
    <source>
        <dbReference type="ARBA" id="ARBA00022525"/>
    </source>
</evidence>
<dbReference type="FunFam" id="2.10.60.10:FF:000026">
    <property type="entry name" value="Secreted Ly-6/uPAR domain-containing protein 2"/>
    <property type="match status" value="1"/>
</dbReference>
<feature type="domain" description="Snake toxin/toxin-like" evidence="7">
    <location>
        <begin position="44"/>
        <end position="116"/>
    </location>
</feature>
<dbReference type="InterPro" id="IPR035076">
    <property type="entry name" value="Toxin/TOLIP"/>
</dbReference>
<dbReference type="RefSeq" id="XP_027477332.2">
    <property type="nucleotide sequence ID" value="XM_027621531.2"/>
</dbReference>
<evidence type="ECO:0000313" key="8">
    <source>
        <dbReference type="Proteomes" id="UP000515165"/>
    </source>
</evidence>
<evidence type="ECO:0000256" key="1">
    <source>
        <dbReference type="ARBA" id="ARBA00004613"/>
    </source>
</evidence>
<evidence type="ECO:0000256" key="5">
    <source>
        <dbReference type="ARBA" id="ARBA00062105"/>
    </source>
</evidence>
<keyword evidence="2" id="KW-0964">Secreted</keyword>
<dbReference type="Proteomes" id="UP000515165">
    <property type="component" value="Chromosome 4"/>
</dbReference>
<evidence type="ECO:0000256" key="6">
    <source>
        <dbReference type="ARBA" id="ARBA00070739"/>
    </source>
</evidence>
<reference evidence="9" key="1">
    <citation type="submission" date="2025-08" db="UniProtKB">
        <authorList>
            <consortium name="RefSeq"/>
        </authorList>
    </citation>
    <scope>IDENTIFICATION</scope>
    <source>
        <tissue evidence="9">Blood</tissue>
    </source>
</reference>
<proteinExistence type="predicted"/>
<dbReference type="AlphaFoldDB" id="A0A6J2FDD6"/>
<dbReference type="GO" id="GO:0005886">
    <property type="term" value="C:plasma membrane"/>
    <property type="evidence" value="ECO:0007669"/>
    <property type="project" value="TreeGrafter"/>
</dbReference>
<dbReference type="OrthoDB" id="9532969at2759"/>
<dbReference type="GO" id="GO:0005576">
    <property type="term" value="C:extracellular region"/>
    <property type="evidence" value="ECO:0007669"/>
    <property type="project" value="UniProtKB-SubCell"/>
</dbReference>
<comment type="subunit">
    <text evidence="5">Interacts with CHRNA3, CHRNA4, CHRNA5, CHRNA7, CHRNB2 and CHRNB4. Interacts with CHRM1 and CHRM3 probably in an allosteric manner.</text>
</comment>
<dbReference type="PANTHER" id="PTHR16983:SF14">
    <property type="entry name" value="SECRETED LY-6_UPAR DOMAIN-CONTAINING PROTEIN 2"/>
    <property type="match status" value="1"/>
</dbReference>
<dbReference type="SUPFAM" id="SSF57302">
    <property type="entry name" value="Snake toxin-like"/>
    <property type="match status" value="1"/>
</dbReference>
<accession>A0A6J2FDD6</accession>
<evidence type="ECO:0000313" key="9">
    <source>
        <dbReference type="RefSeq" id="XP_027477332.2"/>
    </source>
</evidence>
<evidence type="ECO:0000256" key="3">
    <source>
        <dbReference type="ARBA" id="ARBA00022729"/>
    </source>
</evidence>
<dbReference type="InterPro" id="IPR051110">
    <property type="entry name" value="Ly-6/neurotoxin-like_GPI-ap"/>
</dbReference>
<dbReference type="Pfam" id="PF00087">
    <property type="entry name" value="Toxin_TOLIP"/>
    <property type="match status" value="1"/>
</dbReference>
<evidence type="ECO:0000256" key="4">
    <source>
        <dbReference type="ARBA" id="ARBA00023157"/>
    </source>
</evidence>
<sequence length="118" mass="12498">MTFHAREVDVGSALPKASGKVETWPTFVAALGARPCHSLRTRGLNCHQCKGFGGCLNASRCPWGSNYCVSIGTRVPFSAIDLPLVTKSCYSGCPDIPSLGLGPDVSIVCCQYSLCNTD</sequence>
<protein>
    <recommendedName>
        <fullName evidence="6">Secreted Ly-6/uPAR domain-containing protein 2</fullName>
    </recommendedName>
</protein>
<dbReference type="Gene3D" id="2.10.60.10">
    <property type="entry name" value="CD59"/>
    <property type="match status" value="1"/>
</dbReference>
<dbReference type="PANTHER" id="PTHR16983">
    <property type="entry name" value="UPAR/LY6 DOMAIN-CONTAINING PROTEIN"/>
    <property type="match status" value="1"/>
</dbReference>
<name>A0A6J2FDD6_ZALCA</name>
<keyword evidence="3" id="KW-0732">Signal</keyword>
<evidence type="ECO:0000259" key="7">
    <source>
        <dbReference type="Pfam" id="PF00087"/>
    </source>
</evidence>
<dbReference type="KEGG" id="zca:113937332"/>
<keyword evidence="8" id="KW-1185">Reference proteome</keyword>